<dbReference type="Proteomes" id="UP001328107">
    <property type="component" value="Unassembled WGS sequence"/>
</dbReference>
<dbReference type="EMBL" id="BTRK01000006">
    <property type="protein sequence ID" value="GMR61660.1"/>
    <property type="molecule type" value="Genomic_DNA"/>
</dbReference>
<dbReference type="AlphaFoldDB" id="A0AAN5DGG3"/>
<comment type="caution">
    <text evidence="2">The sequence shown here is derived from an EMBL/GenBank/DDBJ whole genome shotgun (WGS) entry which is preliminary data.</text>
</comment>
<name>A0AAN5DGG3_9BILA</name>
<feature type="non-terminal residue" evidence="2">
    <location>
        <position position="1"/>
    </location>
</feature>
<feature type="non-terminal residue" evidence="2">
    <location>
        <position position="210"/>
    </location>
</feature>
<evidence type="ECO:0000313" key="3">
    <source>
        <dbReference type="Proteomes" id="UP001328107"/>
    </source>
</evidence>
<keyword evidence="3" id="KW-1185">Reference proteome</keyword>
<proteinExistence type="predicted"/>
<sequence>YLSFRVMENICPSGVLHLGYADSYFPFFYFRDIRARGVSIELWKIVSKEFNCSSMSLAKYYYTKEEIMEDPGWEFKDDGNLAAIKRADIFADLTMNSLSYSRVQDFRYTTDIAVDQLSLYEAINGTAAEASWTPYTFFVVFTPEILALIIFFAIVMNLIGIANNRLQSPPGLCIRFFVLGMFYVSIMTLFFLHGAVFKGNMIITTQPKLW</sequence>
<feature type="transmembrane region" description="Helical" evidence="1">
    <location>
        <begin position="172"/>
        <end position="192"/>
    </location>
</feature>
<organism evidence="2 3">
    <name type="scientific">Pristionchus mayeri</name>
    <dbReference type="NCBI Taxonomy" id="1317129"/>
    <lineage>
        <taxon>Eukaryota</taxon>
        <taxon>Metazoa</taxon>
        <taxon>Ecdysozoa</taxon>
        <taxon>Nematoda</taxon>
        <taxon>Chromadorea</taxon>
        <taxon>Rhabditida</taxon>
        <taxon>Rhabditina</taxon>
        <taxon>Diplogasteromorpha</taxon>
        <taxon>Diplogasteroidea</taxon>
        <taxon>Neodiplogasteridae</taxon>
        <taxon>Pristionchus</taxon>
    </lineage>
</organism>
<keyword evidence="1" id="KW-1133">Transmembrane helix</keyword>
<protein>
    <submittedName>
        <fullName evidence="2">Uncharacterized protein</fullName>
    </submittedName>
</protein>
<keyword evidence="1" id="KW-0472">Membrane</keyword>
<reference evidence="3" key="1">
    <citation type="submission" date="2022-10" db="EMBL/GenBank/DDBJ databases">
        <title>Genome assembly of Pristionchus species.</title>
        <authorList>
            <person name="Yoshida K."/>
            <person name="Sommer R.J."/>
        </authorList>
    </citation>
    <scope>NUCLEOTIDE SEQUENCE [LARGE SCALE GENOMIC DNA]</scope>
    <source>
        <strain evidence="3">RS5460</strain>
    </source>
</reference>
<evidence type="ECO:0000313" key="2">
    <source>
        <dbReference type="EMBL" id="GMR61660.1"/>
    </source>
</evidence>
<evidence type="ECO:0000256" key="1">
    <source>
        <dbReference type="SAM" id="Phobius"/>
    </source>
</evidence>
<feature type="transmembrane region" description="Helical" evidence="1">
    <location>
        <begin position="135"/>
        <end position="160"/>
    </location>
</feature>
<accession>A0AAN5DGG3</accession>
<gene>
    <name evidence="2" type="ORF">PMAYCL1PPCAC_31855</name>
</gene>
<keyword evidence="1" id="KW-0812">Transmembrane</keyword>